<protein>
    <submittedName>
        <fullName evidence="1">Uncharacterized protein</fullName>
    </submittedName>
</protein>
<reference evidence="1 2" key="1">
    <citation type="submission" date="2024-07" db="EMBL/GenBank/DDBJ databases">
        <title>Chromosome-level genome assembly of the water stick insect Ranatra chinensis (Heteroptera: Nepidae).</title>
        <authorList>
            <person name="Liu X."/>
        </authorList>
    </citation>
    <scope>NUCLEOTIDE SEQUENCE [LARGE SCALE GENOMIC DNA]</scope>
    <source>
        <strain evidence="1">Cailab_2021Rc</strain>
        <tissue evidence="1">Muscle</tissue>
    </source>
</reference>
<keyword evidence="2" id="KW-1185">Reference proteome</keyword>
<organism evidence="1 2">
    <name type="scientific">Ranatra chinensis</name>
    <dbReference type="NCBI Taxonomy" id="642074"/>
    <lineage>
        <taxon>Eukaryota</taxon>
        <taxon>Metazoa</taxon>
        <taxon>Ecdysozoa</taxon>
        <taxon>Arthropoda</taxon>
        <taxon>Hexapoda</taxon>
        <taxon>Insecta</taxon>
        <taxon>Pterygota</taxon>
        <taxon>Neoptera</taxon>
        <taxon>Paraneoptera</taxon>
        <taxon>Hemiptera</taxon>
        <taxon>Heteroptera</taxon>
        <taxon>Panheteroptera</taxon>
        <taxon>Nepomorpha</taxon>
        <taxon>Nepidae</taxon>
        <taxon>Ranatrinae</taxon>
        <taxon>Ranatra</taxon>
    </lineage>
</organism>
<evidence type="ECO:0000313" key="2">
    <source>
        <dbReference type="Proteomes" id="UP001558652"/>
    </source>
</evidence>
<accession>A0ABD0YSC4</accession>
<comment type="caution">
    <text evidence="1">The sequence shown here is derived from an EMBL/GenBank/DDBJ whole genome shotgun (WGS) entry which is preliminary data.</text>
</comment>
<name>A0ABD0YSC4_9HEMI</name>
<dbReference type="Proteomes" id="UP001558652">
    <property type="component" value="Unassembled WGS sequence"/>
</dbReference>
<sequence>MGNRASYGFRECDAPTAVYVSEKGLKKMAEGRGDQTDDEVAAMRLLNRGPYGVISRQEDAQLDRMRELDRQHTARSGICKVAFDGLADRITAAIGAARVEPALPEKDTVRLSAQPKI</sequence>
<dbReference type="AlphaFoldDB" id="A0ABD0YSC4"/>
<dbReference type="EMBL" id="JBFDAA010000003">
    <property type="protein sequence ID" value="KAL1138890.1"/>
    <property type="molecule type" value="Genomic_DNA"/>
</dbReference>
<proteinExistence type="predicted"/>
<evidence type="ECO:0000313" key="1">
    <source>
        <dbReference type="EMBL" id="KAL1138890.1"/>
    </source>
</evidence>
<gene>
    <name evidence="1" type="ORF">AAG570_008952</name>
</gene>